<dbReference type="NCBIfam" id="TIGR02232">
    <property type="entry name" value="myxo_disulf_rpt"/>
    <property type="match status" value="1"/>
</dbReference>
<dbReference type="GO" id="GO:0005615">
    <property type="term" value="C:extracellular space"/>
    <property type="evidence" value="ECO:0007669"/>
    <property type="project" value="TreeGrafter"/>
</dbReference>
<dbReference type="InterPro" id="IPR011936">
    <property type="entry name" value="Myxo_disulph_rpt"/>
</dbReference>
<keyword evidence="4" id="KW-0325">Glycoprotein</keyword>
<dbReference type="InterPro" id="IPR000436">
    <property type="entry name" value="Sushi_SCR_CCP_dom"/>
</dbReference>
<dbReference type="Gene3D" id="2.60.120.200">
    <property type="match status" value="1"/>
</dbReference>
<dbReference type="InterPro" id="IPR058897">
    <property type="entry name" value="PAPPA_SD_C"/>
</dbReference>
<keyword evidence="8" id="KW-1185">Reference proteome</keyword>
<dbReference type="Gene3D" id="3.30.300.320">
    <property type="match status" value="1"/>
</dbReference>
<keyword evidence="3" id="KW-1015">Disulfide bond</keyword>
<dbReference type="InterPro" id="IPR043543">
    <property type="entry name" value="PAPPA/PAPPA2"/>
</dbReference>
<dbReference type="SUPFAM" id="SSF57535">
    <property type="entry name" value="Complement control module/SCR domain"/>
    <property type="match status" value="2"/>
</dbReference>
<name>A0A7J7JMY4_BUGNE</name>
<evidence type="ECO:0000256" key="5">
    <source>
        <dbReference type="PROSITE-ProRule" id="PRU00302"/>
    </source>
</evidence>
<dbReference type="SUPFAM" id="SSF49265">
    <property type="entry name" value="Fibronectin type III"/>
    <property type="match status" value="1"/>
</dbReference>
<dbReference type="InterPro" id="IPR024079">
    <property type="entry name" value="MetalloPept_cat_dom_sf"/>
</dbReference>
<dbReference type="Proteomes" id="UP000593567">
    <property type="component" value="Unassembled WGS sequence"/>
</dbReference>
<keyword evidence="5" id="KW-0768">Sushi</keyword>
<dbReference type="EMBL" id="VXIV02002100">
    <property type="protein sequence ID" value="KAF6027397.1"/>
    <property type="molecule type" value="Genomic_DNA"/>
</dbReference>
<evidence type="ECO:0000256" key="3">
    <source>
        <dbReference type="ARBA" id="ARBA00023157"/>
    </source>
</evidence>
<dbReference type="GO" id="GO:0007166">
    <property type="term" value="P:cell surface receptor signaling pathway"/>
    <property type="evidence" value="ECO:0007669"/>
    <property type="project" value="TreeGrafter"/>
</dbReference>
<accession>A0A7J7JMY4</accession>
<evidence type="ECO:0000256" key="4">
    <source>
        <dbReference type="ARBA" id="ARBA00023180"/>
    </source>
</evidence>
<dbReference type="Gene3D" id="3.40.390.10">
    <property type="entry name" value="Collagenase (Catalytic Domain)"/>
    <property type="match status" value="1"/>
</dbReference>
<dbReference type="InterPro" id="IPR013320">
    <property type="entry name" value="ConA-like_dom_sf"/>
</dbReference>
<dbReference type="SUPFAM" id="SSF49899">
    <property type="entry name" value="Concanavalin A-like lectins/glucanases"/>
    <property type="match status" value="1"/>
</dbReference>
<dbReference type="InterPro" id="IPR035976">
    <property type="entry name" value="Sushi/SCR/CCP_sf"/>
</dbReference>
<gene>
    <name evidence="7" type="ORF">EB796_014297</name>
</gene>
<proteinExistence type="predicted"/>
<dbReference type="PROSITE" id="PS50923">
    <property type="entry name" value="SUSHI"/>
    <property type="match status" value="1"/>
</dbReference>
<reference evidence="7" key="1">
    <citation type="submission" date="2020-06" db="EMBL/GenBank/DDBJ databases">
        <title>Draft genome of Bugula neritina, a colonial animal packing powerful symbionts and potential medicines.</title>
        <authorList>
            <person name="Rayko M."/>
        </authorList>
    </citation>
    <scope>NUCLEOTIDE SEQUENCE [LARGE SCALE GENOMIC DNA]</scope>
    <source>
        <strain evidence="7">Kwan_BN1</strain>
    </source>
</reference>
<dbReference type="SUPFAM" id="SSF55486">
    <property type="entry name" value="Metalloproteases ('zincins'), catalytic domain"/>
    <property type="match status" value="1"/>
</dbReference>
<keyword evidence="2" id="KW-0677">Repeat</keyword>
<evidence type="ECO:0000313" key="7">
    <source>
        <dbReference type="EMBL" id="KAF6027397.1"/>
    </source>
</evidence>
<keyword evidence="1" id="KW-0732">Signal</keyword>
<dbReference type="SMART" id="SM00004">
    <property type="entry name" value="NL"/>
    <property type="match status" value="3"/>
</dbReference>
<comment type="caution">
    <text evidence="5">Lacks conserved residue(s) required for the propagation of feature annotation.</text>
</comment>
<dbReference type="PANTHER" id="PTHR46130:SF3">
    <property type="entry name" value="CHROMOSOME UNDETERMINED SCAFFOLD_33, WHOLE GENOME SHOTGUN SEQUENCE"/>
    <property type="match status" value="1"/>
</dbReference>
<dbReference type="InterPro" id="IPR036116">
    <property type="entry name" value="FN3_sf"/>
</dbReference>
<dbReference type="CDD" id="cd00033">
    <property type="entry name" value="CCP"/>
    <property type="match status" value="1"/>
</dbReference>
<dbReference type="Pfam" id="PF25900">
    <property type="entry name" value="PAPPA"/>
    <property type="match status" value="1"/>
</dbReference>
<organism evidence="7 8">
    <name type="scientific">Bugula neritina</name>
    <name type="common">Brown bryozoan</name>
    <name type="synonym">Sertularia neritina</name>
    <dbReference type="NCBI Taxonomy" id="10212"/>
    <lineage>
        <taxon>Eukaryota</taxon>
        <taxon>Metazoa</taxon>
        <taxon>Spiralia</taxon>
        <taxon>Lophotrochozoa</taxon>
        <taxon>Bryozoa</taxon>
        <taxon>Gymnolaemata</taxon>
        <taxon>Cheilostomatida</taxon>
        <taxon>Flustrina</taxon>
        <taxon>Buguloidea</taxon>
        <taxon>Bugulidae</taxon>
        <taxon>Bugula</taxon>
    </lineage>
</organism>
<dbReference type="PANTHER" id="PTHR46130">
    <property type="entry name" value="LAMGL DOMAIN-CONTAINING PROTEIN"/>
    <property type="match status" value="1"/>
</dbReference>
<evidence type="ECO:0000256" key="2">
    <source>
        <dbReference type="ARBA" id="ARBA00022737"/>
    </source>
</evidence>
<evidence type="ECO:0000256" key="1">
    <source>
        <dbReference type="ARBA" id="ARBA00022729"/>
    </source>
</evidence>
<dbReference type="GO" id="GO:0004222">
    <property type="term" value="F:metalloendopeptidase activity"/>
    <property type="evidence" value="ECO:0007669"/>
    <property type="project" value="TreeGrafter"/>
</dbReference>
<dbReference type="InterPro" id="IPR000800">
    <property type="entry name" value="Notch_dom"/>
</dbReference>
<evidence type="ECO:0000259" key="6">
    <source>
        <dbReference type="PROSITE" id="PS50923"/>
    </source>
</evidence>
<feature type="domain" description="Sushi" evidence="6">
    <location>
        <begin position="1080"/>
        <end position="1138"/>
    </location>
</feature>
<dbReference type="GO" id="GO:0006508">
    <property type="term" value="P:proteolysis"/>
    <property type="evidence" value="ECO:0007669"/>
    <property type="project" value="TreeGrafter"/>
</dbReference>
<evidence type="ECO:0000313" key="8">
    <source>
        <dbReference type="Proteomes" id="UP000593567"/>
    </source>
</evidence>
<dbReference type="Pfam" id="PF13385">
    <property type="entry name" value="Laminin_G_3"/>
    <property type="match status" value="1"/>
</dbReference>
<protein>
    <submittedName>
        <fullName evidence="7">PAPPA</fullName>
    </submittedName>
</protein>
<dbReference type="Gene3D" id="2.10.70.10">
    <property type="entry name" value="Complement Module, domain 1"/>
    <property type="match status" value="2"/>
</dbReference>
<sequence>MGDYVTIPQLSAKVLSNEFTLSLWVYLEGGQGRGGKIVGLRNTCYLYSPWSLALQPATRGSTMASKLSFTVEDVYRQKKEVSMDTYTHQSLFHLTIVNSVQQLKMFVNGVRIATEQGIEWTEYADLGCLQLELGHRTKGFRGKIKDLLISSRALTSKEVKQINAGIYSTDSDTWFDEELLVLKSDWLTESPPAIVEIFTNQHQGQTISAPACGKTVCDDPAIVTSYAANSQLKRNKIVEMEIVVLANTDGSNPMLTSEAINKVTQYITEGFRPANISWNFHVRRVHNSLLRRAFILIDCQPEMIGDGVCDSDCQAGRCCNFPETNFDGGDCDYSAPTDECSRDKIEDGVCDEACNIGYYGFDYGDCCPPNADTSQCFDPFSLHRQYFHISEIKSLLNASEEMISLIGVNWMNKDMLGIAVLPWQQNHDISFGSVVVDTSVLLNSNLHDTIVHELGHVLGLWHVHHGISEVSCTDECLEKEASLEDKEFTGQQIARMHCYLDLVHSGAVRDNSPSAIPLPPQVTYADSNSVTISWLPPLSTGESRKCRQCDREHRLTQYAVTAGMTGAEQFSISIDRESGPQQATGPPDSASCKETTEGWSPMKYYFKLSRFLEDSVDPQFNFTFAHPVKPQSLKLWIPMFQMTYWGTPINNILLISPEGDVIKRIDKVHIQCDKPFTKTLDLESLINKVVVNTNTPDVVFDAIQLVSQPEDVQCTQCEGVEYLVDRRPALSTRILVSDTVFEDMTVEANKEYTYTITAVLSASHGAPSKPFRYVHNQEFCGNGELNGEEECDDGNLSDADGCSTHCKVEEEYVCTGVPSICWVKSDLENRHCSFKFTHDESGCGHYVPSGYSDQWASSAIPIGRYLSCSPTLLLLGPPPPAVQCHPISNDLDPPVWKPCSFRYSSHGDGGQDVKHLNRYQLKLGFEKAVVITEVIIHIGTIHSWALKCYNNPLQVSVYQSLSAPFKRSKVVTLDIVNRAISIAAVRIRTFEKFDPVAINSCTTDLYNTVTHQCQGSAITTSSQTPCSPLQTTNGNLTCTGNSNGDVCTMFCDIGYISSSVSGVTTCINGEWKPPLQCNLVKCSRPVIPFGYTTCENGHHYNSVCQISCLQPSQLLGNGTIIKCLESGVWSEARGFCSPMCPDLSQQQLELDDDSCVGTQPVHTKCRITCRVGYYIEKATTKTRKAKPRCLETGEWSERCVRVTCPPIPFVWSQIYTCTDGVNSGSACTATCPGSQVASTIYCSNFGRWNGSFAACPTSSVECPAITAISRTDITVNCTGHSFESICRVMCKNSSLVLYQSLTVGTETSTSEYRDKLKCNILGEWMPGLASLSCDTLCVKESIGDGWCESVNNREICGYDGGDCCASTTRTGRVQNYPETCSTGCQCRDPATGGSQQVRANQYRANANYVMDMRGN</sequence>
<dbReference type="OrthoDB" id="536211at2759"/>
<comment type="caution">
    <text evidence="7">The sequence shown here is derived from an EMBL/GenBank/DDBJ whole genome shotgun (WGS) entry which is preliminary data.</text>
</comment>
<dbReference type="SMART" id="SM00032">
    <property type="entry name" value="CCP"/>
    <property type="match status" value="3"/>
</dbReference>